<dbReference type="STRING" id="927083.DB32_001531"/>
<dbReference type="Pfam" id="PF01799">
    <property type="entry name" value="Fer2_2"/>
    <property type="match status" value="1"/>
</dbReference>
<sequence>MLRAGADRQPCVIENVTARCRERAPWSFDRRTARGLGGSARIAICPPIARARCGGDAMSSEADGSKRGRFLRKGPAMRTSAPPKQGGAKTMTLAINGHSYALDLDVRTTLLDALREHLHLTGTKKGCDHGQCGACTVLVNGRRINSCLTLAVMHEGDAITTIEGLGSPESLHPMQRAFLEHDGFQCGYCTPGQICSAVAMLDEARAGWPSHATEDVAAPRVALSDAEIRERMSGNVCRCAAYPNIVAAIRSVAGGGER</sequence>
<dbReference type="PROSITE" id="PS00197">
    <property type="entry name" value="2FE2S_FER_1"/>
    <property type="match status" value="1"/>
</dbReference>
<feature type="region of interest" description="Disordered" evidence="6">
    <location>
        <begin position="56"/>
        <end position="88"/>
    </location>
</feature>
<dbReference type="InterPro" id="IPR001041">
    <property type="entry name" value="2Fe-2S_ferredoxin-type"/>
</dbReference>
<dbReference type="CDD" id="cd00207">
    <property type="entry name" value="fer2"/>
    <property type="match status" value="1"/>
</dbReference>
<dbReference type="KEGG" id="samy:DB32_001531"/>
<proteinExistence type="predicted"/>
<evidence type="ECO:0000259" key="7">
    <source>
        <dbReference type="PROSITE" id="PS51085"/>
    </source>
</evidence>
<name>A0A0F6YG45_9BACT</name>
<keyword evidence="2" id="KW-0479">Metal-binding</keyword>
<evidence type="ECO:0000256" key="1">
    <source>
        <dbReference type="ARBA" id="ARBA00022714"/>
    </source>
</evidence>
<dbReference type="Gene3D" id="1.10.150.120">
    <property type="entry name" value="[2Fe-2S]-binding domain"/>
    <property type="match status" value="1"/>
</dbReference>
<evidence type="ECO:0000256" key="3">
    <source>
        <dbReference type="ARBA" id="ARBA00023002"/>
    </source>
</evidence>
<evidence type="ECO:0000256" key="6">
    <source>
        <dbReference type="SAM" id="MobiDB-lite"/>
    </source>
</evidence>
<evidence type="ECO:0000256" key="4">
    <source>
        <dbReference type="ARBA" id="ARBA00023004"/>
    </source>
</evidence>
<dbReference type="Pfam" id="PF00111">
    <property type="entry name" value="Fer2"/>
    <property type="match status" value="1"/>
</dbReference>
<organism evidence="8 9">
    <name type="scientific">Sandaracinus amylolyticus</name>
    <dbReference type="NCBI Taxonomy" id="927083"/>
    <lineage>
        <taxon>Bacteria</taxon>
        <taxon>Pseudomonadati</taxon>
        <taxon>Myxococcota</taxon>
        <taxon>Polyangia</taxon>
        <taxon>Polyangiales</taxon>
        <taxon>Sandaracinaceae</taxon>
        <taxon>Sandaracinus</taxon>
    </lineage>
</organism>
<keyword evidence="3" id="KW-0560">Oxidoreductase</keyword>
<evidence type="ECO:0000313" key="9">
    <source>
        <dbReference type="Proteomes" id="UP000034883"/>
    </source>
</evidence>
<dbReference type="GO" id="GO:0016903">
    <property type="term" value="F:oxidoreductase activity, acting on the aldehyde or oxo group of donors"/>
    <property type="evidence" value="ECO:0007669"/>
    <property type="project" value="TreeGrafter"/>
</dbReference>
<evidence type="ECO:0000256" key="2">
    <source>
        <dbReference type="ARBA" id="ARBA00022723"/>
    </source>
</evidence>
<dbReference type="PROSITE" id="PS51085">
    <property type="entry name" value="2FE2S_FER_2"/>
    <property type="match status" value="1"/>
</dbReference>
<keyword evidence="9" id="KW-1185">Reference proteome</keyword>
<feature type="domain" description="2Fe-2S ferredoxin-type" evidence="7">
    <location>
        <begin position="89"/>
        <end position="165"/>
    </location>
</feature>
<accession>A0A0F6YG45</accession>
<dbReference type="FunFam" id="3.10.20.30:FF:000020">
    <property type="entry name" value="Xanthine dehydrogenase iron-sulfur subunit"/>
    <property type="match status" value="1"/>
</dbReference>
<dbReference type="InterPro" id="IPR006058">
    <property type="entry name" value="2Fe2S_fd_BS"/>
</dbReference>
<keyword evidence="4" id="KW-0408">Iron</keyword>
<dbReference type="GO" id="GO:0051537">
    <property type="term" value="F:2 iron, 2 sulfur cluster binding"/>
    <property type="evidence" value="ECO:0007669"/>
    <property type="project" value="UniProtKB-KW"/>
</dbReference>
<dbReference type="AlphaFoldDB" id="A0A0F6YG45"/>
<evidence type="ECO:0000256" key="5">
    <source>
        <dbReference type="ARBA" id="ARBA00023014"/>
    </source>
</evidence>
<dbReference type="Proteomes" id="UP000034883">
    <property type="component" value="Chromosome"/>
</dbReference>
<dbReference type="EMBL" id="CP011125">
    <property type="protein sequence ID" value="AKF04382.1"/>
    <property type="molecule type" value="Genomic_DNA"/>
</dbReference>
<dbReference type="InterPro" id="IPR012675">
    <property type="entry name" value="Beta-grasp_dom_sf"/>
</dbReference>
<dbReference type="InterPro" id="IPR052914">
    <property type="entry name" value="Aldehyde_Oxdr_Iron-Sulfur"/>
</dbReference>
<keyword evidence="5" id="KW-0411">Iron-sulfur</keyword>
<evidence type="ECO:0000313" key="8">
    <source>
        <dbReference type="EMBL" id="AKF04382.1"/>
    </source>
</evidence>
<dbReference type="SUPFAM" id="SSF47741">
    <property type="entry name" value="CO dehydrogenase ISP C-domain like"/>
    <property type="match status" value="1"/>
</dbReference>
<dbReference type="SUPFAM" id="SSF54292">
    <property type="entry name" value="2Fe-2S ferredoxin-like"/>
    <property type="match status" value="1"/>
</dbReference>
<dbReference type="Gene3D" id="3.10.20.30">
    <property type="match status" value="1"/>
</dbReference>
<gene>
    <name evidence="8" type="ORF">DB32_001531</name>
</gene>
<dbReference type="PANTHER" id="PTHR45331">
    <property type="entry name" value="OXIDOREDUCTASE, IRON-SULPHUR BINDING SUBUNIT-RELATED-RELATED"/>
    <property type="match status" value="1"/>
</dbReference>
<dbReference type="GO" id="GO:0046872">
    <property type="term" value="F:metal ion binding"/>
    <property type="evidence" value="ECO:0007669"/>
    <property type="project" value="UniProtKB-KW"/>
</dbReference>
<protein>
    <submittedName>
        <fullName evidence="8">Periplasmic aromatic aldehyde oxidoreductase, iron-sulfur subunit YagT</fullName>
    </submittedName>
</protein>
<dbReference type="InterPro" id="IPR036010">
    <property type="entry name" value="2Fe-2S_ferredoxin-like_sf"/>
</dbReference>
<keyword evidence="1" id="KW-0001">2Fe-2S</keyword>
<dbReference type="InterPro" id="IPR036884">
    <property type="entry name" value="2Fe-2S-bd_dom_sf"/>
</dbReference>
<reference evidence="8 9" key="1">
    <citation type="submission" date="2015-03" db="EMBL/GenBank/DDBJ databases">
        <title>Genome assembly of Sandaracinus amylolyticus DSM 53668.</title>
        <authorList>
            <person name="Sharma G."/>
            <person name="Subramanian S."/>
        </authorList>
    </citation>
    <scope>NUCLEOTIDE SEQUENCE [LARGE SCALE GENOMIC DNA]</scope>
    <source>
        <strain evidence="8 9">DSM 53668</strain>
    </source>
</reference>
<dbReference type="InterPro" id="IPR002888">
    <property type="entry name" value="2Fe-2S-bd"/>
</dbReference>